<protein>
    <submittedName>
        <fullName evidence="1">Uncharacterized protein</fullName>
    </submittedName>
</protein>
<dbReference type="RefSeq" id="WP_048099306.1">
    <property type="nucleotide sequence ID" value="NZ_JFZT01000039.1"/>
</dbReference>
<name>A0A031LRQ2_9CREN</name>
<accession>A0A031LRQ2</accession>
<evidence type="ECO:0000313" key="2">
    <source>
        <dbReference type="Proteomes" id="UP000024332"/>
    </source>
</evidence>
<sequence length="175" mass="19695">MPVKKKKFLGRTLIAIDDDVRDDYWPLLIQAKQDRKVKDLGDLATKVLKAVRPLCRPEDVSDDFRSLYDLVNLINSGLLASVIDEKGLVELAKQYYPGRSIDEAIELMTRILGGGSVQTKKSNESWIMEISLKYGRDDGIMRKLTRAVNNFLSLTGFQVSSIDARNGIIVVTYSK</sequence>
<gene>
    <name evidence="1" type="ORF">CM19_05160</name>
</gene>
<reference evidence="1 2" key="1">
    <citation type="submission" date="2014-03" db="EMBL/GenBank/DDBJ databases">
        <title>Draft genome sequence of the novel thermoacidophilic archaea Acidianus copahuensis ALE1 strain, isolated from Copahue volcanic area in Neuquen Argentina.</title>
        <authorList>
            <person name="Urbieta M.S."/>
            <person name="Rascovan N."/>
            <person name="Castro C."/>
            <person name="Revale S."/>
            <person name="Giaveno M.A."/>
            <person name="Vazquez M.P."/>
            <person name="Donati E.R."/>
        </authorList>
    </citation>
    <scope>NUCLEOTIDE SEQUENCE [LARGE SCALE GENOMIC DNA]</scope>
    <source>
        <strain evidence="1 2">ALE1</strain>
    </source>
</reference>
<dbReference type="Proteomes" id="UP000024332">
    <property type="component" value="Unassembled WGS sequence"/>
</dbReference>
<evidence type="ECO:0000313" key="1">
    <source>
        <dbReference type="EMBL" id="EZQ07099.1"/>
    </source>
</evidence>
<keyword evidence="2" id="KW-1185">Reference proteome</keyword>
<dbReference type="AlphaFoldDB" id="A0A031LRQ2"/>
<proteinExistence type="predicted"/>
<organism evidence="1 2">
    <name type="scientific">Candidatus Acidianus copahuensis</name>
    <dbReference type="NCBI Taxonomy" id="1160895"/>
    <lineage>
        <taxon>Archaea</taxon>
        <taxon>Thermoproteota</taxon>
        <taxon>Thermoprotei</taxon>
        <taxon>Sulfolobales</taxon>
        <taxon>Sulfolobaceae</taxon>
        <taxon>Acidianus</taxon>
    </lineage>
</organism>
<comment type="caution">
    <text evidence="1">The sequence shown here is derived from an EMBL/GenBank/DDBJ whole genome shotgun (WGS) entry which is preliminary data.</text>
</comment>
<dbReference type="EMBL" id="JFZT01000039">
    <property type="protein sequence ID" value="EZQ07099.1"/>
    <property type="molecule type" value="Genomic_DNA"/>
</dbReference>